<evidence type="ECO:0000313" key="6">
    <source>
        <dbReference type="Proteomes" id="UP000184383"/>
    </source>
</evidence>
<keyword evidence="6" id="KW-1185">Reference proteome</keyword>
<dbReference type="STRING" id="1073089.A0A1L9RMT7"/>
<keyword evidence="3 4" id="KW-0472">Membrane</keyword>
<dbReference type="PANTHER" id="PTHR12483:SF79">
    <property type="entry name" value="COPPER TRANSPORT PROTEIN"/>
    <property type="match status" value="1"/>
</dbReference>
<keyword evidence="2" id="KW-1133">Transmembrane helix</keyword>
<dbReference type="VEuPathDB" id="FungiDB:ASPWEDRAFT_41453"/>
<reference evidence="6" key="1">
    <citation type="journal article" date="2017" name="Genome Biol.">
        <title>Comparative genomics reveals high biological diversity and specific adaptations in the industrially and medically important fungal genus Aspergillus.</title>
        <authorList>
            <person name="de Vries R.P."/>
            <person name="Riley R."/>
            <person name="Wiebenga A."/>
            <person name="Aguilar-Osorio G."/>
            <person name="Amillis S."/>
            <person name="Uchima C.A."/>
            <person name="Anderluh G."/>
            <person name="Asadollahi M."/>
            <person name="Askin M."/>
            <person name="Barry K."/>
            <person name="Battaglia E."/>
            <person name="Bayram O."/>
            <person name="Benocci T."/>
            <person name="Braus-Stromeyer S.A."/>
            <person name="Caldana C."/>
            <person name="Canovas D."/>
            <person name="Cerqueira G.C."/>
            <person name="Chen F."/>
            <person name="Chen W."/>
            <person name="Choi C."/>
            <person name="Clum A."/>
            <person name="Dos Santos R.A."/>
            <person name="Damasio A.R."/>
            <person name="Diallinas G."/>
            <person name="Emri T."/>
            <person name="Fekete E."/>
            <person name="Flipphi M."/>
            <person name="Freyberg S."/>
            <person name="Gallo A."/>
            <person name="Gournas C."/>
            <person name="Habgood R."/>
            <person name="Hainaut M."/>
            <person name="Harispe M.L."/>
            <person name="Henrissat B."/>
            <person name="Hilden K.S."/>
            <person name="Hope R."/>
            <person name="Hossain A."/>
            <person name="Karabika E."/>
            <person name="Karaffa L."/>
            <person name="Karanyi Z."/>
            <person name="Krasevec N."/>
            <person name="Kuo A."/>
            <person name="Kusch H."/>
            <person name="LaButti K."/>
            <person name="Lagendijk E.L."/>
            <person name="Lapidus A."/>
            <person name="Levasseur A."/>
            <person name="Lindquist E."/>
            <person name="Lipzen A."/>
            <person name="Logrieco A.F."/>
            <person name="MacCabe A."/>
            <person name="Maekelae M.R."/>
            <person name="Malavazi I."/>
            <person name="Melin P."/>
            <person name="Meyer V."/>
            <person name="Mielnichuk N."/>
            <person name="Miskei M."/>
            <person name="Molnar A.P."/>
            <person name="Mule G."/>
            <person name="Ngan C.Y."/>
            <person name="Orejas M."/>
            <person name="Orosz E."/>
            <person name="Ouedraogo J.P."/>
            <person name="Overkamp K.M."/>
            <person name="Park H.-S."/>
            <person name="Perrone G."/>
            <person name="Piumi F."/>
            <person name="Punt P.J."/>
            <person name="Ram A.F."/>
            <person name="Ramon A."/>
            <person name="Rauscher S."/>
            <person name="Record E."/>
            <person name="Riano-Pachon D.M."/>
            <person name="Robert V."/>
            <person name="Roehrig J."/>
            <person name="Ruller R."/>
            <person name="Salamov A."/>
            <person name="Salih N.S."/>
            <person name="Samson R.A."/>
            <person name="Sandor E."/>
            <person name="Sanguinetti M."/>
            <person name="Schuetze T."/>
            <person name="Sepcic K."/>
            <person name="Shelest E."/>
            <person name="Sherlock G."/>
            <person name="Sophianopoulou V."/>
            <person name="Squina F.M."/>
            <person name="Sun H."/>
            <person name="Susca A."/>
            <person name="Todd R.B."/>
            <person name="Tsang A."/>
            <person name="Unkles S.E."/>
            <person name="van de Wiele N."/>
            <person name="van Rossen-Uffink D."/>
            <person name="Oliveira J.V."/>
            <person name="Vesth T.C."/>
            <person name="Visser J."/>
            <person name="Yu J.-H."/>
            <person name="Zhou M."/>
            <person name="Andersen M.R."/>
            <person name="Archer D.B."/>
            <person name="Baker S.E."/>
            <person name="Benoit I."/>
            <person name="Brakhage A.A."/>
            <person name="Braus G.H."/>
            <person name="Fischer R."/>
            <person name="Frisvad J.C."/>
            <person name="Goldman G.H."/>
            <person name="Houbraken J."/>
            <person name="Oakley B."/>
            <person name="Pocsi I."/>
            <person name="Scazzocchio C."/>
            <person name="Seiboth B."/>
            <person name="vanKuyk P.A."/>
            <person name="Wortman J."/>
            <person name="Dyer P.S."/>
            <person name="Grigoriev I.V."/>
        </authorList>
    </citation>
    <scope>NUCLEOTIDE SEQUENCE [LARGE SCALE GENOMIC DNA]</scope>
    <source>
        <strain evidence="6">DTO 134E9</strain>
    </source>
</reference>
<proteinExistence type="inferred from homology"/>
<dbReference type="Pfam" id="PF04145">
    <property type="entry name" value="Ctr"/>
    <property type="match status" value="1"/>
</dbReference>
<dbReference type="GeneID" id="63751412"/>
<evidence type="ECO:0000256" key="3">
    <source>
        <dbReference type="ARBA" id="ARBA00023136"/>
    </source>
</evidence>
<keyword evidence="4" id="KW-0406">Ion transport</keyword>
<name>A0A1L9RMT7_ASPWE</name>
<protein>
    <recommendedName>
        <fullName evidence="4">Copper transport protein</fullName>
    </recommendedName>
</protein>
<dbReference type="GO" id="GO:0016020">
    <property type="term" value="C:membrane"/>
    <property type="evidence" value="ECO:0007669"/>
    <property type="project" value="UniProtKB-SubCell"/>
</dbReference>
<keyword evidence="4" id="KW-0187">Copper transport</keyword>
<sequence length="146" mass="16395">MFAVSCIGVAFLVITLEFLRRISKDYEDSIQRQFQRHVAAQTDDVKYRFACGDTNTPMVMTFRASPLQQIVRSFIHMAQFAVAYIIMLIAMNYNGFMIISIFIGAFLGKLFCDWGQYKVVIGMQSNPSPKQAGPVGIENEPTSCCG</sequence>
<dbReference type="RefSeq" id="XP_040689922.1">
    <property type="nucleotide sequence ID" value="XM_040835564.1"/>
</dbReference>
<dbReference type="GO" id="GO:0005375">
    <property type="term" value="F:copper ion transmembrane transporter activity"/>
    <property type="evidence" value="ECO:0007669"/>
    <property type="project" value="UniProtKB-UniRule"/>
</dbReference>
<dbReference type="EMBL" id="KV878212">
    <property type="protein sequence ID" value="OJJ36246.1"/>
    <property type="molecule type" value="Genomic_DNA"/>
</dbReference>
<dbReference type="AlphaFoldDB" id="A0A1L9RMT7"/>
<evidence type="ECO:0000256" key="1">
    <source>
        <dbReference type="ARBA" id="ARBA00022692"/>
    </source>
</evidence>
<comment type="similarity">
    <text evidence="4">Belongs to the copper transporter (Ctr) (TC 1.A.56) family. SLC31A subfamily.</text>
</comment>
<keyword evidence="4" id="KW-0813">Transport</keyword>
<evidence type="ECO:0000256" key="2">
    <source>
        <dbReference type="ARBA" id="ARBA00022989"/>
    </source>
</evidence>
<dbReference type="OrthoDB" id="161814at2759"/>
<keyword evidence="1" id="KW-0812">Transmembrane</keyword>
<evidence type="ECO:0000256" key="4">
    <source>
        <dbReference type="RuleBase" id="RU367022"/>
    </source>
</evidence>
<dbReference type="PANTHER" id="PTHR12483">
    <property type="entry name" value="SOLUTE CARRIER FAMILY 31 COPPER TRANSPORTERS"/>
    <property type="match status" value="1"/>
</dbReference>
<evidence type="ECO:0000313" key="5">
    <source>
        <dbReference type="EMBL" id="OJJ36246.1"/>
    </source>
</evidence>
<organism evidence="5 6">
    <name type="scientific">Aspergillus wentii DTO 134E9</name>
    <dbReference type="NCBI Taxonomy" id="1073089"/>
    <lineage>
        <taxon>Eukaryota</taxon>
        <taxon>Fungi</taxon>
        <taxon>Dikarya</taxon>
        <taxon>Ascomycota</taxon>
        <taxon>Pezizomycotina</taxon>
        <taxon>Eurotiomycetes</taxon>
        <taxon>Eurotiomycetidae</taxon>
        <taxon>Eurotiales</taxon>
        <taxon>Aspergillaceae</taxon>
        <taxon>Aspergillus</taxon>
        <taxon>Aspergillus subgen. Cremei</taxon>
    </lineage>
</organism>
<keyword evidence="4" id="KW-0186">Copper</keyword>
<accession>A0A1L9RMT7</accession>
<dbReference type="InterPro" id="IPR007274">
    <property type="entry name" value="Cop_transporter"/>
</dbReference>
<comment type="subcellular location">
    <subcellularLocation>
        <location evidence="4">Membrane</location>
        <topology evidence="4">Multi-pass membrane protein</topology>
    </subcellularLocation>
</comment>
<dbReference type="Proteomes" id="UP000184383">
    <property type="component" value="Unassembled WGS sequence"/>
</dbReference>
<gene>
    <name evidence="5" type="ORF">ASPWEDRAFT_41453</name>
</gene>